<dbReference type="NCBIfam" id="TIGR00125">
    <property type="entry name" value="cyt_tran_rel"/>
    <property type="match status" value="1"/>
</dbReference>
<evidence type="ECO:0000313" key="13">
    <source>
        <dbReference type="Proteomes" id="UP000014227"/>
    </source>
</evidence>
<dbReference type="NCBIfam" id="TIGR00482">
    <property type="entry name" value="nicotinate (nicotinamide) nucleotide adenylyltransferase"/>
    <property type="match status" value="1"/>
</dbReference>
<evidence type="ECO:0000256" key="5">
    <source>
        <dbReference type="ARBA" id="ARBA00022695"/>
    </source>
</evidence>
<organism evidence="12 13">
    <name type="scientific">Chthonomonas calidirosea (strain DSM 23976 / ICMP 18418 / T49)</name>
    <dbReference type="NCBI Taxonomy" id="1303518"/>
    <lineage>
        <taxon>Bacteria</taxon>
        <taxon>Bacillati</taxon>
        <taxon>Armatimonadota</taxon>
        <taxon>Chthonomonadia</taxon>
        <taxon>Chthonomonadales</taxon>
        <taxon>Chthonomonadaceae</taxon>
        <taxon>Chthonomonas</taxon>
    </lineage>
</organism>
<dbReference type="GO" id="GO:0005524">
    <property type="term" value="F:ATP binding"/>
    <property type="evidence" value="ECO:0007669"/>
    <property type="project" value="UniProtKB-KW"/>
</dbReference>
<dbReference type="GO" id="GO:0009435">
    <property type="term" value="P:NAD+ biosynthetic process"/>
    <property type="evidence" value="ECO:0007669"/>
    <property type="project" value="UniProtKB-UniRule"/>
</dbReference>
<dbReference type="GO" id="GO:0004515">
    <property type="term" value="F:nicotinate-nucleotide adenylyltransferase activity"/>
    <property type="evidence" value="ECO:0007669"/>
    <property type="project" value="UniProtKB-UniRule"/>
</dbReference>
<name>S0ETK0_CHTCT</name>
<keyword evidence="3 10" id="KW-0662">Pyridine nucleotide biosynthesis</keyword>
<dbReference type="KEGG" id="ccz:CCALI_00654"/>
<evidence type="ECO:0000256" key="1">
    <source>
        <dbReference type="ARBA" id="ARBA00002324"/>
    </source>
</evidence>
<dbReference type="HOGENOM" id="CLU_069765_1_1_0"/>
<dbReference type="SUPFAM" id="SSF52374">
    <property type="entry name" value="Nucleotidylyl transferase"/>
    <property type="match status" value="1"/>
</dbReference>
<evidence type="ECO:0000256" key="2">
    <source>
        <dbReference type="ARBA" id="ARBA00005019"/>
    </source>
</evidence>
<keyword evidence="8 10" id="KW-0520">NAD</keyword>
<dbReference type="Pfam" id="PF01467">
    <property type="entry name" value="CTP_transf_like"/>
    <property type="match status" value="1"/>
</dbReference>
<sequence length="201" mass="23258">MGKRAMRLGIIGGTFDPIHYGHLFVAEEARVRFRLDKILFVPAGIPPHKKNEEITPAKHRYAMTVIGIHGNSAFECSPIEIERGGVSYTIDTLISLREQYPQDEFFYITGIDAICDLLTWHRHSDVMRMARFIAAARPGYSLNRLRDRLPLEYLENILLLGSTMLDISSTELRHRVRHNLPIRYLTPDGVVEYIRKHRLYK</sequence>
<dbReference type="NCBIfam" id="NF000840">
    <property type="entry name" value="PRK00071.1-3"/>
    <property type="match status" value="1"/>
</dbReference>
<keyword evidence="13" id="KW-1185">Reference proteome</keyword>
<keyword evidence="6 10" id="KW-0547">Nucleotide-binding</keyword>
<dbReference type="InterPro" id="IPR005248">
    <property type="entry name" value="NadD/NMNAT"/>
</dbReference>
<dbReference type="AlphaFoldDB" id="S0ETK0"/>
<dbReference type="UniPathway" id="UPA00253">
    <property type="reaction ID" value="UER00332"/>
</dbReference>
<gene>
    <name evidence="10" type="primary">nadD</name>
    <name evidence="12" type="ORF">CCALI_00654</name>
</gene>
<dbReference type="Gene3D" id="3.40.50.620">
    <property type="entry name" value="HUPs"/>
    <property type="match status" value="1"/>
</dbReference>
<protein>
    <recommendedName>
        <fullName evidence="10">Probable nicotinate-nucleotide adenylyltransferase</fullName>
        <ecNumber evidence="10">2.7.7.18</ecNumber>
    </recommendedName>
    <alternativeName>
        <fullName evidence="10">Deamido-NAD(+) diphosphorylase</fullName>
    </alternativeName>
    <alternativeName>
        <fullName evidence="10">Deamido-NAD(+) pyrophosphorylase</fullName>
    </alternativeName>
    <alternativeName>
        <fullName evidence="10">Nicotinate mononucleotide adenylyltransferase</fullName>
        <shortName evidence="10">NaMN adenylyltransferase</shortName>
    </alternativeName>
</protein>
<evidence type="ECO:0000313" key="12">
    <source>
        <dbReference type="EMBL" id="CCW34480.1"/>
    </source>
</evidence>
<evidence type="ECO:0000256" key="8">
    <source>
        <dbReference type="ARBA" id="ARBA00023027"/>
    </source>
</evidence>
<dbReference type="PANTHER" id="PTHR39321:SF3">
    <property type="entry name" value="PHOSPHOPANTETHEINE ADENYLYLTRANSFERASE"/>
    <property type="match status" value="1"/>
</dbReference>
<evidence type="ECO:0000256" key="10">
    <source>
        <dbReference type="HAMAP-Rule" id="MF_00244"/>
    </source>
</evidence>
<dbReference type="FunCoup" id="S0ETK0">
    <property type="interactions" value="363"/>
</dbReference>
<feature type="domain" description="Cytidyltransferase-like" evidence="11">
    <location>
        <begin position="10"/>
        <end position="175"/>
    </location>
</feature>
<evidence type="ECO:0000256" key="7">
    <source>
        <dbReference type="ARBA" id="ARBA00022840"/>
    </source>
</evidence>
<dbReference type="InterPro" id="IPR014729">
    <property type="entry name" value="Rossmann-like_a/b/a_fold"/>
</dbReference>
<dbReference type="Proteomes" id="UP000014227">
    <property type="component" value="Chromosome I"/>
</dbReference>
<comment type="pathway">
    <text evidence="2 10">Cofactor biosynthesis; NAD(+) biosynthesis; deamido-NAD(+) from nicotinate D-ribonucleotide: step 1/1.</text>
</comment>
<evidence type="ECO:0000256" key="9">
    <source>
        <dbReference type="ARBA" id="ARBA00048721"/>
    </source>
</evidence>
<dbReference type="eggNOG" id="COG1057">
    <property type="taxonomic scope" value="Bacteria"/>
</dbReference>
<evidence type="ECO:0000256" key="3">
    <source>
        <dbReference type="ARBA" id="ARBA00022642"/>
    </source>
</evidence>
<evidence type="ECO:0000256" key="6">
    <source>
        <dbReference type="ARBA" id="ARBA00022741"/>
    </source>
</evidence>
<keyword evidence="4 10" id="KW-0808">Transferase</keyword>
<dbReference type="InterPro" id="IPR004821">
    <property type="entry name" value="Cyt_trans-like"/>
</dbReference>
<comment type="similarity">
    <text evidence="10">Belongs to the NadD family.</text>
</comment>
<keyword evidence="5 10" id="KW-0548">Nucleotidyltransferase</keyword>
<dbReference type="PANTHER" id="PTHR39321">
    <property type="entry name" value="NICOTINATE-NUCLEOTIDE ADENYLYLTRANSFERASE-RELATED"/>
    <property type="match status" value="1"/>
</dbReference>
<comment type="function">
    <text evidence="1 10">Catalyzes the reversible adenylation of nicotinate mononucleotide (NaMN) to nicotinic acid adenine dinucleotide (NaAD).</text>
</comment>
<dbReference type="PATRIC" id="fig|1303518.3.peg.660"/>
<reference evidence="13" key="1">
    <citation type="submission" date="2013-03" db="EMBL/GenBank/DDBJ databases">
        <title>Genome sequence of Chthonomonas calidirosea, the first sequenced genome from the Armatimonadetes phylum (formally candidate division OP10).</title>
        <authorList>
            <person name="Lee K.C.Y."/>
            <person name="Morgan X.C."/>
            <person name="Dunfield P.F."/>
            <person name="Tamas I."/>
            <person name="Houghton K.M."/>
            <person name="Vyssotski M."/>
            <person name="Ryan J.L.J."/>
            <person name="Lagutin K."/>
            <person name="McDonald I.R."/>
            <person name="Stott M.B."/>
        </authorList>
    </citation>
    <scope>NUCLEOTIDE SEQUENCE [LARGE SCALE GENOMIC DNA]</scope>
    <source>
        <strain evidence="13">DSM 23976 / ICMP 18418 / T49</strain>
    </source>
</reference>
<dbReference type="EC" id="2.7.7.18" evidence="10"/>
<evidence type="ECO:0000256" key="4">
    <source>
        <dbReference type="ARBA" id="ARBA00022679"/>
    </source>
</evidence>
<evidence type="ECO:0000259" key="11">
    <source>
        <dbReference type="Pfam" id="PF01467"/>
    </source>
</evidence>
<dbReference type="HAMAP" id="MF_00244">
    <property type="entry name" value="NaMN_adenylyltr"/>
    <property type="match status" value="1"/>
</dbReference>
<accession>S0ETK0</accession>
<proteinExistence type="inferred from homology"/>
<comment type="catalytic activity">
    <reaction evidence="9 10">
        <text>nicotinate beta-D-ribonucleotide + ATP + H(+) = deamido-NAD(+) + diphosphate</text>
        <dbReference type="Rhea" id="RHEA:22860"/>
        <dbReference type="ChEBI" id="CHEBI:15378"/>
        <dbReference type="ChEBI" id="CHEBI:30616"/>
        <dbReference type="ChEBI" id="CHEBI:33019"/>
        <dbReference type="ChEBI" id="CHEBI:57502"/>
        <dbReference type="ChEBI" id="CHEBI:58437"/>
        <dbReference type="EC" id="2.7.7.18"/>
    </reaction>
</comment>
<dbReference type="STRING" id="454171.CP488_00499"/>
<dbReference type="CDD" id="cd02165">
    <property type="entry name" value="NMNAT"/>
    <property type="match status" value="1"/>
</dbReference>
<dbReference type="EMBL" id="HF951689">
    <property type="protein sequence ID" value="CCW34480.1"/>
    <property type="molecule type" value="Genomic_DNA"/>
</dbReference>
<keyword evidence="7 10" id="KW-0067">ATP-binding</keyword>
<dbReference type="InParanoid" id="S0ETK0"/>